<dbReference type="InterPro" id="IPR003593">
    <property type="entry name" value="AAA+_ATPase"/>
</dbReference>
<dbReference type="InterPro" id="IPR025662">
    <property type="entry name" value="Sigma_54_int_dom_ATP-bd_1"/>
</dbReference>
<evidence type="ECO:0000259" key="8">
    <source>
        <dbReference type="PROSITE" id="PS50110"/>
    </source>
</evidence>
<dbReference type="Proteomes" id="UP000676194">
    <property type="component" value="Chromosome"/>
</dbReference>
<feature type="domain" description="Response regulatory" evidence="8">
    <location>
        <begin position="10"/>
        <end position="124"/>
    </location>
</feature>
<dbReference type="PROSITE" id="PS00688">
    <property type="entry name" value="SIGMA54_INTERACT_3"/>
    <property type="match status" value="1"/>
</dbReference>
<protein>
    <submittedName>
        <fullName evidence="9">Sigma-54-dependent Fis family transcriptional regulator</fullName>
    </submittedName>
</protein>
<dbReference type="PROSITE" id="PS00676">
    <property type="entry name" value="SIGMA54_INTERACT_2"/>
    <property type="match status" value="1"/>
</dbReference>
<dbReference type="CDD" id="cd00009">
    <property type="entry name" value="AAA"/>
    <property type="match status" value="1"/>
</dbReference>
<dbReference type="Gene3D" id="3.40.50.2300">
    <property type="match status" value="1"/>
</dbReference>
<dbReference type="InterPro" id="IPR025943">
    <property type="entry name" value="Sigma_54_int_dom_ATP-bd_2"/>
</dbReference>
<keyword evidence="6" id="KW-0597">Phosphoprotein</keyword>
<dbReference type="PROSITE" id="PS00675">
    <property type="entry name" value="SIGMA54_INTERACT_1"/>
    <property type="match status" value="1"/>
</dbReference>
<dbReference type="InterPro" id="IPR002078">
    <property type="entry name" value="Sigma_54_int"/>
</dbReference>
<keyword evidence="3" id="KW-0805">Transcription regulation</keyword>
<dbReference type="Pfam" id="PF02954">
    <property type="entry name" value="HTH_8"/>
    <property type="match status" value="1"/>
</dbReference>
<dbReference type="PANTHER" id="PTHR32071">
    <property type="entry name" value="TRANSCRIPTIONAL REGULATORY PROTEIN"/>
    <property type="match status" value="1"/>
</dbReference>
<gene>
    <name evidence="9" type="ORF">KIH39_11395</name>
</gene>
<dbReference type="GO" id="GO:0005524">
    <property type="term" value="F:ATP binding"/>
    <property type="evidence" value="ECO:0007669"/>
    <property type="project" value="UniProtKB-KW"/>
</dbReference>
<accession>A0A8E6EWY3</accession>
<dbReference type="Pfam" id="PF00072">
    <property type="entry name" value="Response_reg"/>
    <property type="match status" value="1"/>
</dbReference>
<dbReference type="PANTHER" id="PTHR32071:SF100">
    <property type="entry name" value="RESPONSE REGULATOR PROTEIN PILR"/>
    <property type="match status" value="1"/>
</dbReference>
<evidence type="ECO:0000256" key="3">
    <source>
        <dbReference type="ARBA" id="ARBA00023015"/>
    </source>
</evidence>
<dbReference type="EMBL" id="CP074694">
    <property type="protein sequence ID" value="QVL34480.1"/>
    <property type="molecule type" value="Genomic_DNA"/>
</dbReference>
<dbReference type="SUPFAM" id="SSF46689">
    <property type="entry name" value="Homeodomain-like"/>
    <property type="match status" value="1"/>
</dbReference>
<dbReference type="Gene3D" id="1.10.8.60">
    <property type="match status" value="1"/>
</dbReference>
<evidence type="ECO:0000313" key="9">
    <source>
        <dbReference type="EMBL" id="QVL34480.1"/>
    </source>
</evidence>
<dbReference type="Pfam" id="PF25601">
    <property type="entry name" value="AAA_lid_14"/>
    <property type="match status" value="1"/>
</dbReference>
<reference evidence="9" key="1">
    <citation type="submission" date="2021-05" db="EMBL/GenBank/DDBJ databases">
        <title>Complete genome sequence of the cellulolytic planctomycete Telmatocola sphagniphila SP2T and characterization of the first cellulase from planctomycetes.</title>
        <authorList>
            <person name="Rakitin A.L."/>
            <person name="Beletsky A.V."/>
            <person name="Naumoff D.G."/>
            <person name="Kulichevskaya I.S."/>
            <person name="Mardanov A.V."/>
            <person name="Ravin N.V."/>
            <person name="Dedysh S.N."/>
        </authorList>
    </citation>
    <scope>NUCLEOTIDE SEQUENCE</scope>
    <source>
        <strain evidence="9">SP2T</strain>
    </source>
</reference>
<evidence type="ECO:0000259" key="7">
    <source>
        <dbReference type="PROSITE" id="PS50045"/>
    </source>
</evidence>
<evidence type="ECO:0000256" key="2">
    <source>
        <dbReference type="ARBA" id="ARBA00022840"/>
    </source>
</evidence>
<evidence type="ECO:0000256" key="4">
    <source>
        <dbReference type="ARBA" id="ARBA00023125"/>
    </source>
</evidence>
<keyword evidence="2" id="KW-0067">ATP-binding</keyword>
<proteinExistence type="predicted"/>
<dbReference type="Pfam" id="PF00158">
    <property type="entry name" value="Sigma54_activat"/>
    <property type="match status" value="1"/>
</dbReference>
<dbReference type="InterPro" id="IPR025944">
    <property type="entry name" value="Sigma_54_int_dom_CS"/>
</dbReference>
<dbReference type="AlphaFoldDB" id="A0A8E6EWY3"/>
<dbReference type="RefSeq" id="WP_213499506.1">
    <property type="nucleotide sequence ID" value="NZ_CP074694.1"/>
</dbReference>
<evidence type="ECO:0000313" key="10">
    <source>
        <dbReference type="Proteomes" id="UP000676194"/>
    </source>
</evidence>
<dbReference type="SUPFAM" id="SSF52172">
    <property type="entry name" value="CheY-like"/>
    <property type="match status" value="1"/>
</dbReference>
<feature type="modified residue" description="4-aspartylphosphate" evidence="6">
    <location>
        <position position="59"/>
    </location>
</feature>
<dbReference type="GO" id="GO:0006355">
    <property type="term" value="P:regulation of DNA-templated transcription"/>
    <property type="evidence" value="ECO:0007669"/>
    <property type="project" value="InterPro"/>
</dbReference>
<keyword evidence="5" id="KW-0804">Transcription</keyword>
<dbReference type="PROSITE" id="PS50110">
    <property type="entry name" value="RESPONSE_REGULATORY"/>
    <property type="match status" value="1"/>
</dbReference>
<dbReference type="Gene3D" id="3.40.50.300">
    <property type="entry name" value="P-loop containing nucleotide triphosphate hydrolases"/>
    <property type="match status" value="1"/>
</dbReference>
<feature type="domain" description="Sigma-54 factor interaction" evidence="7">
    <location>
        <begin position="149"/>
        <end position="379"/>
    </location>
</feature>
<dbReference type="GO" id="GO:0043565">
    <property type="term" value="F:sequence-specific DNA binding"/>
    <property type="evidence" value="ECO:0007669"/>
    <property type="project" value="InterPro"/>
</dbReference>
<evidence type="ECO:0000256" key="6">
    <source>
        <dbReference type="PROSITE-ProRule" id="PRU00169"/>
    </source>
</evidence>
<keyword evidence="10" id="KW-1185">Reference proteome</keyword>
<evidence type="ECO:0000256" key="1">
    <source>
        <dbReference type="ARBA" id="ARBA00022741"/>
    </source>
</evidence>
<dbReference type="InterPro" id="IPR011006">
    <property type="entry name" value="CheY-like_superfamily"/>
</dbReference>
<name>A0A8E6EWY3_9BACT</name>
<dbReference type="InterPro" id="IPR009057">
    <property type="entry name" value="Homeodomain-like_sf"/>
</dbReference>
<dbReference type="FunFam" id="3.40.50.300:FF:000006">
    <property type="entry name" value="DNA-binding transcriptional regulator NtrC"/>
    <property type="match status" value="1"/>
</dbReference>
<dbReference type="SUPFAM" id="SSF52540">
    <property type="entry name" value="P-loop containing nucleoside triphosphate hydrolases"/>
    <property type="match status" value="1"/>
</dbReference>
<keyword evidence="1" id="KW-0547">Nucleotide-binding</keyword>
<dbReference type="InterPro" id="IPR027417">
    <property type="entry name" value="P-loop_NTPase"/>
</dbReference>
<dbReference type="SMART" id="SM00448">
    <property type="entry name" value="REC"/>
    <property type="match status" value="1"/>
</dbReference>
<dbReference type="KEGG" id="tsph:KIH39_11395"/>
<dbReference type="PROSITE" id="PS50045">
    <property type="entry name" value="SIGMA54_INTERACT_4"/>
    <property type="match status" value="1"/>
</dbReference>
<dbReference type="SMART" id="SM00382">
    <property type="entry name" value="AAA"/>
    <property type="match status" value="1"/>
</dbReference>
<sequence>MATQPHNSLRILFVDDESSLQEFMRLEMPRLGHQVTVCQDGTTALQALKTATFDAAILDLRMPDMTGIDVLEKLKQVSPDTEAVIMTGYASKETAVEALRLGAFDYITKPCRIVEIEGILIRILERRKLKNKNLALQTRVQAAEGSTGLIGHSPTMDVVHRVIETVAPTDSTVLITGETGSGKDVVARTIYQKSRRADMPFVPVNCGALSPTLVESELFGHRKGAFTGADRDHKGLFEVANGGTLFLDELGELNKNIQVKLLRFLESGEVRRLGDTESIRCNVRVICATNRDLHKMIQADEFREDLMYRLNTFEIQLPPLRERREDLPQLAKHLLARSAKRTPEQVANLLKPETIDAMLDYEWPGNVRELANAMEYAYIVAGGQEIGVGHLPANVRLKRSKIPFAQPLADQNSPMILQMPGAANTRTLHDIEMEHILRVLEKNNRNKPATAAELGISLKTLYNKLNRWEEQRKTAG</sequence>
<evidence type="ECO:0000256" key="5">
    <source>
        <dbReference type="ARBA" id="ARBA00023163"/>
    </source>
</evidence>
<dbReference type="InterPro" id="IPR001789">
    <property type="entry name" value="Sig_transdc_resp-reg_receiver"/>
</dbReference>
<dbReference type="GO" id="GO:0000160">
    <property type="term" value="P:phosphorelay signal transduction system"/>
    <property type="evidence" value="ECO:0007669"/>
    <property type="project" value="InterPro"/>
</dbReference>
<dbReference type="InterPro" id="IPR058031">
    <property type="entry name" value="AAA_lid_NorR"/>
</dbReference>
<organism evidence="9 10">
    <name type="scientific">Telmatocola sphagniphila</name>
    <dbReference type="NCBI Taxonomy" id="1123043"/>
    <lineage>
        <taxon>Bacteria</taxon>
        <taxon>Pseudomonadati</taxon>
        <taxon>Planctomycetota</taxon>
        <taxon>Planctomycetia</taxon>
        <taxon>Gemmatales</taxon>
        <taxon>Gemmataceae</taxon>
    </lineage>
</organism>
<dbReference type="Gene3D" id="1.10.10.60">
    <property type="entry name" value="Homeodomain-like"/>
    <property type="match status" value="1"/>
</dbReference>
<keyword evidence="4" id="KW-0238">DNA-binding</keyword>
<dbReference type="InterPro" id="IPR002197">
    <property type="entry name" value="HTH_Fis"/>
</dbReference>